<evidence type="ECO:0000313" key="1">
    <source>
        <dbReference type="EMBL" id="GJJ75821.1"/>
    </source>
</evidence>
<proteinExistence type="predicted"/>
<dbReference type="GO" id="GO:0003676">
    <property type="term" value="F:nucleic acid binding"/>
    <property type="evidence" value="ECO:0007669"/>
    <property type="project" value="InterPro"/>
</dbReference>
<dbReference type="OrthoDB" id="2416239at2759"/>
<keyword evidence="2" id="KW-1185">Reference proteome</keyword>
<dbReference type="InterPro" id="IPR035979">
    <property type="entry name" value="RBD_domain_sf"/>
</dbReference>
<gene>
    <name evidence="1" type="ORF">EMPS_08179</name>
</gene>
<dbReference type="AlphaFoldDB" id="A0A9P3LYV0"/>
<dbReference type="Proteomes" id="UP000827284">
    <property type="component" value="Unassembled WGS sequence"/>
</dbReference>
<accession>A0A9P3LYV0</accession>
<dbReference type="EMBL" id="BQFW01000011">
    <property type="protein sequence ID" value="GJJ75821.1"/>
    <property type="molecule type" value="Genomic_DNA"/>
</dbReference>
<name>A0A9P3LYV0_9FUNG</name>
<reference evidence="1" key="1">
    <citation type="submission" date="2021-11" db="EMBL/GenBank/DDBJ databases">
        <authorList>
            <person name="Herlambang A."/>
            <person name="Guo Y."/>
            <person name="Takashima Y."/>
            <person name="Nishizawa T."/>
        </authorList>
    </citation>
    <scope>NUCLEOTIDE SEQUENCE</scope>
    <source>
        <strain evidence="1">E1425</strain>
    </source>
</reference>
<reference evidence="1" key="2">
    <citation type="journal article" date="2022" name="Microbiol. Resour. Announc.">
        <title>Whole-Genome Sequence of Entomortierella parvispora E1425, a Mucoromycotan Fungus Associated with Burkholderiaceae-Related Endosymbiotic Bacteria.</title>
        <authorList>
            <person name="Herlambang A."/>
            <person name="Guo Y."/>
            <person name="Takashima Y."/>
            <person name="Narisawa K."/>
            <person name="Ohta H."/>
            <person name="Nishizawa T."/>
        </authorList>
    </citation>
    <scope>NUCLEOTIDE SEQUENCE</scope>
    <source>
        <strain evidence="1">E1425</strain>
    </source>
</reference>
<protein>
    <submittedName>
        <fullName evidence="1">Uncharacterized protein</fullName>
    </submittedName>
</protein>
<dbReference type="SUPFAM" id="SSF54928">
    <property type="entry name" value="RNA-binding domain, RBD"/>
    <property type="match status" value="1"/>
</dbReference>
<comment type="caution">
    <text evidence="1">The sequence shown here is derived from an EMBL/GenBank/DDBJ whole genome shotgun (WGS) entry which is preliminary data.</text>
</comment>
<evidence type="ECO:0000313" key="2">
    <source>
        <dbReference type="Proteomes" id="UP000827284"/>
    </source>
</evidence>
<sequence>MSQPTPALRFSLRKPVITGMECDENVPETPPSEPAPEDQGFTPVKTKHTQRFQAIFPADHATGNSNNQKRQWMKGQLKTLVILLRAPQIISIRRSLDPKGKAVVPLPMARVRYILVEVTNERDLEKLIQGAFSPENADSSTQDSVDSNTYTVAFERFTQDMQDHDHAFSLDIVALSVHATETDVRIACEEWGEVDQVIMGKNFKGSMSTATVTFTSADSIDTMQQSNPFMVIIGDDSGQIKRYGNNIVDHTHNIRQKLVNLPQGSTPRTVATMFQDAGYEFATITMPVTVRFGRRFREAFVTFTDEEQWDKVSGARFEAGYQKLTAWVGMNEKACYSCGSIEHKVGDCEDSRKRKEIHNDRAKNVFYQNRAHWKEEFAPIVNPTQKSYAAVTAPKKRATPSPIIHTPSQVSFKTQHNTNNKGQATISAGLSVETAALDTLRQELDQIWTKKLEQLERQWVNREKKMIDEFKAMIKTLLPVIAPTTTTPAQESQPDSQFQNIPSNISTFQPTNPSPVVPPSQMSQILNTQEANELVNGWKQSAPQAALDSMEGINFGSFPLSSSQQSMAGIGKIMQRKRKTDADFVKGLQTEREFLEMEQRLSVAIAQLQESQLKLDSYDQFQNSPLFAQFLASQEENSDEQNEDSDL</sequence>
<organism evidence="1 2">
    <name type="scientific">Entomortierella parvispora</name>
    <dbReference type="NCBI Taxonomy" id="205924"/>
    <lineage>
        <taxon>Eukaryota</taxon>
        <taxon>Fungi</taxon>
        <taxon>Fungi incertae sedis</taxon>
        <taxon>Mucoromycota</taxon>
        <taxon>Mortierellomycotina</taxon>
        <taxon>Mortierellomycetes</taxon>
        <taxon>Mortierellales</taxon>
        <taxon>Mortierellaceae</taxon>
        <taxon>Entomortierella</taxon>
    </lineage>
</organism>